<reference evidence="1 2" key="1">
    <citation type="journal article" date="2020" name="Biotechnol. Biofuels">
        <title>New insights from the biogas microbiome by comprehensive genome-resolved metagenomics of nearly 1600 species originating from multiple anaerobic digesters.</title>
        <authorList>
            <person name="Campanaro S."/>
            <person name="Treu L."/>
            <person name="Rodriguez-R L.M."/>
            <person name="Kovalovszki A."/>
            <person name="Ziels R.M."/>
            <person name="Maus I."/>
            <person name="Zhu X."/>
            <person name="Kougias P.G."/>
            <person name="Basile A."/>
            <person name="Luo G."/>
            <person name="Schluter A."/>
            <person name="Konstantinidis K.T."/>
            <person name="Angelidaki I."/>
        </authorList>
    </citation>
    <scope>NUCLEOTIDE SEQUENCE [LARGE SCALE GENOMIC DNA]</scope>
    <source>
        <strain evidence="1">AS06rmzACSIP_421</strain>
    </source>
</reference>
<accession>A0A847EU80</accession>
<dbReference type="Proteomes" id="UP000554004">
    <property type="component" value="Unassembled WGS sequence"/>
</dbReference>
<sequence>LWNFGEHKEATAKAVQWQLERYHQLLVKGEVEGIVLHTNTMADLDYVAYDVAVDWMNKHGDEEI</sequence>
<name>A0A847EU80_9BACT</name>
<proteinExistence type="predicted"/>
<feature type="non-terminal residue" evidence="1">
    <location>
        <position position="1"/>
    </location>
</feature>
<dbReference type="AlphaFoldDB" id="A0A847EU80"/>
<gene>
    <name evidence="1" type="ORF">GX618_03820</name>
</gene>
<organism evidence="1 2">
    <name type="scientific">Candidatus Dojkabacteria bacterium</name>
    <dbReference type="NCBI Taxonomy" id="2099670"/>
    <lineage>
        <taxon>Bacteria</taxon>
        <taxon>Candidatus Dojkabacteria</taxon>
    </lineage>
</organism>
<comment type="caution">
    <text evidence="1">The sequence shown here is derived from an EMBL/GenBank/DDBJ whole genome shotgun (WGS) entry which is preliminary data.</text>
</comment>
<evidence type="ECO:0000313" key="1">
    <source>
        <dbReference type="EMBL" id="NLE31369.1"/>
    </source>
</evidence>
<evidence type="ECO:0000313" key="2">
    <source>
        <dbReference type="Proteomes" id="UP000554004"/>
    </source>
</evidence>
<protein>
    <submittedName>
        <fullName evidence="1">Uncharacterized protein</fullName>
    </submittedName>
</protein>
<dbReference type="EMBL" id="JAAZAL010000139">
    <property type="protein sequence ID" value="NLE31369.1"/>
    <property type="molecule type" value="Genomic_DNA"/>
</dbReference>